<name>A0AAV6U7S8_9ARAC</name>
<evidence type="ECO:0000313" key="2">
    <source>
        <dbReference type="Proteomes" id="UP000827092"/>
    </source>
</evidence>
<dbReference type="Proteomes" id="UP000827092">
    <property type="component" value="Unassembled WGS sequence"/>
</dbReference>
<sequence>MPQMKVENRCCSELTNTNDAPETHCVTYEIRDESSPDSSPPLNGFLKKGQLLKSDPIQDTYNGSKREDKMLSVLSKNPDPSLSDLGPYPSNVVNDIKPTSIVNGHCSNDEDANANKSDIKSSLFSDSLLSSLTCKLNKGDMKVINGCDTQVLGDFSDLLSSISIPDQESKGIRNSSLNCTKQNGHEINYNAGLLDILSSISFDETDTSQKNSCSNQSLSKSSLNLPCSIKGFDSNKLISDFSFLNSDTNTSSISTPSKLQNKGSLSEMLLSVNFQENYTTKETDQISTTLGNQNLENDSLFSLKELSTEFLGSKDCNPEEKCFSFSPKIIDDTSKTTNTVNSFTSDEKSDFSFFSESPDNVFSSMLTNLPTKSNQQDKNTHSISMLDLLKSVNTDSSNPVDSLTSDEKNDFSFFSVSPDNVFSSMLTNLPTNSNQQDKNTNENTDNISMLDLLKSVNTDSSGSLSGYLGMSSQAKEVNTVKQSVSDDLSKVLDIDLSGCVKTSSDSDKLYQDLPVNGTCMEIGDTDDVKPEDNAKPVFEEVDLNRPRVNKSQSLFAKALSCKPKRNTELLRKAFCVKSELYKLYFNREFPDNADLDKDFKIKEDIYTNTEMVVCKTNDCMVTFKGRRFCPYEVNLLGN</sequence>
<dbReference type="AlphaFoldDB" id="A0AAV6U7S8"/>
<gene>
    <name evidence="1" type="ORF">JTE90_020961</name>
</gene>
<comment type="caution">
    <text evidence="1">The sequence shown here is derived from an EMBL/GenBank/DDBJ whole genome shotgun (WGS) entry which is preliminary data.</text>
</comment>
<evidence type="ECO:0000313" key="1">
    <source>
        <dbReference type="EMBL" id="KAG8180006.1"/>
    </source>
</evidence>
<accession>A0AAV6U7S8</accession>
<protein>
    <submittedName>
        <fullName evidence="1">Uncharacterized protein</fullName>
    </submittedName>
</protein>
<keyword evidence="2" id="KW-1185">Reference proteome</keyword>
<dbReference type="EMBL" id="JAFNEN010000591">
    <property type="protein sequence ID" value="KAG8180006.1"/>
    <property type="molecule type" value="Genomic_DNA"/>
</dbReference>
<organism evidence="1 2">
    <name type="scientific">Oedothorax gibbosus</name>
    <dbReference type="NCBI Taxonomy" id="931172"/>
    <lineage>
        <taxon>Eukaryota</taxon>
        <taxon>Metazoa</taxon>
        <taxon>Ecdysozoa</taxon>
        <taxon>Arthropoda</taxon>
        <taxon>Chelicerata</taxon>
        <taxon>Arachnida</taxon>
        <taxon>Araneae</taxon>
        <taxon>Araneomorphae</taxon>
        <taxon>Entelegynae</taxon>
        <taxon>Araneoidea</taxon>
        <taxon>Linyphiidae</taxon>
        <taxon>Erigoninae</taxon>
        <taxon>Oedothorax</taxon>
    </lineage>
</organism>
<reference evidence="1 2" key="1">
    <citation type="journal article" date="2022" name="Nat. Ecol. Evol.">
        <title>A masculinizing supergene underlies an exaggerated male reproductive morph in a spider.</title>
        <authorList>
            <person name="Hendrickx F."/>
            <person name="De Corte Z."/>
            <person name="Sonet G."/>
            <person name="Van Belleghem S.M."/>
            <person name="Kostlbacher S."/>
            <person name="Vangestel C."/>
        </authorList>
    </citation>
    <scope>NUCLEOTIDE SEQUENCE [LARGE SCALE GENOMIC DNA]</scope>
    <source>
        <strain evidence="1">W744_W776</strain>
    </source>
</reference>
<proteinExistence type="predicted"/>